<evidence type="ECO:0000313" key="1">
    <source>
        <dbReference type="EMBL" id="PIZ94014.1"/>
    </source>
</evidence>
<dbReference type="AlphaFoldDB" id="A0A2M7V5Y6"/>
<sequence>MNMGGFVNIGGRVVRVCDVVLLPVQRVLQRYCVRQEVIFPVLEIRMLVRESVKACCSGSRTYVHWYETDGTLTPVAERAYVAEAKEVGGCVACSQVRYLVQGASYLIVGDTLSRGLDEQRPTPNLRQVFITPSADLNLVANIINQHMSVMFSSSANKS</sequence>
<gene>
    <name evidence="1" type="ORF">COX83_00285</name>
</gene>
<reference evidence="2" key="1">
    <citation type="submission" date="2017-09" db="EMBL/GenBank/DDBJ databases">
        <title>Depth-based differentiation of microbial function through sediment-hosted aquifers and enrichment of novel symbionts in the deep terrestrial subsurface.</title>
        <authorList>
            <person name="Probst A.J."/>
            <person name="Ladd B."/>
            <person name="Jarett J.K."/>
            <person name="Geller-Mcgrath D.E."/>
            <person name="Sieber C.M.K."/>
            <person name="Emerson J.B."/>
            <person name="Anantharaman K."/>
            <person name="Thomas B.C."/>
            <person name="Malmstrom R."/>
            <person name="Stieglmeier M."/>
            <person name="Klingl A."/>
            <person name="Woyke T."/>
            <person name="Ryan C.M."/>
            <person name="Banfield J.F."/>
        </authorList>
    </citation>
    <scope>NUCLEOTIDE SEQUENCE [LARGE SCALE GENOMIC DNA]</scope>
</reference>
<accession>A0A2M7V5Y6</accession>
<dbReference type="EMBL" id="PFPI01000004">
    <property type="protein sequence ID" value="PIZ94014.1"/>
    <property type="molecule type" value="Genomic_DNA"/>
</dbReference>
<organism evidence="1 2">
    <name type="scientific">Candidatus Magasanikbacteria bacterium CG_4_10_14_0_2_um_filter_41_31</name>
    <dbReference type="NCBI Taxonomy" id="1974639"/>
    <lineage>
        <taxon>Bacteria</taxon>
        <taxon>Candidatus Magasanikiibacteriota</taxon>
    </lineage>
</organism>
<protein>
    <submittedName>
        <fullName evidence="1">Uncharacterized protein</fullName>
    </submittedName>
</protein>
<comment type="caution">
    <text evidence="1">The sequence shown here is derived from an EMBL/GenBank/DDBJ whole genome shotgun (WGS) entry which is preliminary data.</text>
</comment>
<proteinExistence type="predicted"/>
<name>A0A2M7V5Y6_9BACT</name>
<dbReference type="Proteomes" id="UP000230078">
    <property type="component" value="Unassembled WGS sequence"/>
</dbReference>
<evidence type="ECO:0000313" key="2">
    <source>
        <dbReference type="Proteomes" id="UP000230078"/>
    </source>
</evidence>